<dbReference type="EMBL" id="QEAQ01000048">
    <property type="protein sequence ID" value="TPX57684.1"/>
    <property type="molecule type" value="Genomic_DNA"/>
</dbReference>
<dbReference type="GO" id="GO:0060285">
    <property type="term" value="P:cilium-dependent cell motility"/>
    <property type="evidence" value="ECO:0007669"/>
    <property type="project" value="UniProtKB-UniRule"/>
</dbReference>
<dbReference type="InterPro" id="IPR050734">
    <property type="entry name" value="PIH1/Kintoun_subfamily"/>
</dbReference>
<dbReference type="GO" id="GO:0120293">
    <property type="term" value="C:dynein axonemal particle"/>
    <property type="evidence" value="ECO:0007669"/>
    <property type="project" value="UniProtKB-SubCell"/>
</dbReference>
<evidence type="ECO:0000313" key="7">
    <source>
        <dbReference type="EMBL" id="TPX57684.1"/>
    </source>
</evidence>
<comment type="similarity">
    <text evidence="3">Belongs to the PIH1 family. Kintoun subfamily.</text>
</comment>
<evidence type="ECO:0000256" key="4">
    <source>
        <dbReference type="SAM" id="MobiDB-lite"/>
    </source>
</evidence>
<accession>A0A507E1I7</accession>
<dbReference type="Proteomes" id="UP000318582">
    <property type="component" value="Unassembled WGS sequence"/>
</dbReference>
<dbReference type="InterPro" id="IPR012981">
    <property type="entry name" value="PIH1_N"/>
</dbReference>
<keyword evidence="1 3" id="KW-0963">Cytoplasm</keyword>
<evidence type="ECO:0000313" key="8">
    <source>
        <dbReference type="Proteomes" id="UP000318582"/>
    </source>
</evidence>
<evidence type="ECO:0000259" key="5">
    <source>
        <dbReference type="Pfam" id="PF08190"/>
    </source>
</evidence>
<dbReference type="InterPro" id="IPR041442">
    <property type="entry name" value="PIH1D1/2/3_CS-like"/>
</dbReference>
<evidence type="ECO:0000256" key="3">
    <source>
        <dbReference type="HAMAP-Rule" id="MF_03069"/>
    </source>
</evidence>
<dbReference type="PANTHER" id="PTHR22997">
    <property type="entry name" value="PIH1 DOMAIN-CONTAINING PROTEIN 1"/>
    <property type="match status" value="1"/>
</dbReference>
<reference evidence="7 8" key="1">
    <citation type="journal article" date="2019" name="Sci. Rep.">
        <title>Comparative genomics of chytrid fungi reveal insights into the obligate biotrophic and pathogenic lifestyle of Synchytrium endobioticum.</title>
        <authorList>
            <person name="van de Vossenberg B.T.L.H."/>
            <person name="Warris S."/>
            <person name="Nguyen H.D.T."/>
            <person name="van Gent-Pelzer M.P.E."/>
            <person name="Joly D.L."/>
            <person name="van de Geest H.C."/>
            <person name="Bonants P.J.M."/>
            <person name="Smith D.S."/>
            <person name="Levesque C.A."/>
            <person name="van der Lee T.A.J."/>
        </authorList>
    </citation>
    <scope>NUCLEOTIDE SEQUENCE [LARGE SCALE GENOMIC DNA]</scope>
    <source>
        <strain evidence="7 8">CBS 809.83</strain>
    </source>
</reference>
<dbReference type="PANTHER" id="PTHR22997:SF3">
    <property type="entry name" value="PROTEIN KINTOUN"/>
    <property type="match status" value="1"/>
</dbReference>
<dbReference type="CDD" id="cd00298">
    <property type="entry name" value="ACD_sHsps_p23-like"/>
    <property type="match status" value="1"/>
</dbReference>
<name>A0A507E1I7_9FUNG</name>
<organism evidence="7 8">
    <name type="scientific">Powellomyces hirtus</name>
    <dbReference type="NCBI Taxonomy" id="109895"/>
    <lineage>
        <taxon>Eukaryota</taxon>
        <taxon>Fungi</taxon>
        <taxon>Fungi incertae sedis</taxon>
        <taxon>Chytridiomycota</taxon>
        <taxon>Chytridiomycota incertae sedis</taxon>
        <taxon>Chytridiomycetes</taxon>
        <taxon>Spizellomycetales</taxon>
        <taxon>Powellomycetaceae</taxon>
        <taxon>Powellomyces</taxon>
    </lineage>
</organism>
<comment type="caution">
    <text evidence="7">The sequence shown here is derived from an EMBL/GenBank/DDBJ whole genome shotgun (WGS) entry which is preliminary data.</text>
</comment>
<comment type="subcellular location">
    <subcellularLocation>
        <location evidence="3">Cytoplasm</location>
    </subcellularLocation>
    <subcellularLocation>
        <location evidence="2">Dynein axonemal particle</location>
    </subcellularLocation>
</comment>
<dbReference type="Pfam" id="PF08190">
    <property type="entry name" value="PIH1"/>
    <property type="match status" value="1"/>
</dbReference>
<keyword evidence="8" id="KW-1185">Reference proteome</keyword>
<dbReference type="InterPro" id="IPR034727">
    <property type="entry name" value="Kintoun"/>
</dbReference>
<dbReference type="GO" id="GO:0070286">
    <property type="term" value="P:axonemal dynein complex assembly"/>
    <property type="evidence" value="ECO:0007669"/>
    <property type="project" value="UniProtKB-UniRule"/>
</dbReference>
<feature type="domain" description="PIH1 N-terminal" evidence="5">
    <location>
        <begin position="40"/>
        <end position="205"/>
    </location>
</feature>
<feature type="region of interest" description="Disordered" evidence="4">
    <location>
        <begin position="379"/>
        <end position="399"/>
    </location>
</feature>
<feature type="domain" description="PIH1D1/2/3 CS-like" evidence="6">
    <location>
        <begin position="273"/>
        <end position="371"/>
    </location>
</feature>
<evidence type="ECO:0000259" key="6">
    <source>
        <dbReference type="Pfam" id="PF18201"/>
    </source>
</evidence>
<comment type="function">
    <text evidence="3">Required for cytoplasmic pre-assembly of axonemal dyneins, thereby playing a central role in motility in cilia and flagella. Involved in pre-assembly of dynein arm complexes in the cytoplasm before intraflagellar transport loads them for the ciliary compartment.</text>
</comment>
<dbReference type="AlphaFoldDB" id="A0A507E1I7"/>
<gene>
    <name evidence="7" type="ORF">PhCBS80983_g03669</name>
</gene>
<sequence>MAATGEKPKTDITAEEFKKIEESLKNKEFRSLFMDYMQEISDPENRKLYEAELTQLESERGNDIRFVTPTPGHVIKTRVKTESGDGKKVFINMCTSTEIVAATPGTASPGESAKGTPWSIPYSLTKPRQDLDSAGKECTVYDCVFHPDTYTRGRVSTAFERLLVSTAIEGIEREFGMVLEKKYRAPRMTFKGTPVATVIRTPAAGSSQTNMQDPKAAFIDALKPNTSTALKSPHPPLLPVAAPNASATGKPPLIEELSPAAGPVSAPAPRKVVEPRYSITHRGVRADYQQYTQERERQRGARPDALVVRIELPTVRSSNDITLTPALKSLGLSVPGKYETTIPLPFEVNVERAAAVFEKDREVLALTLPVIPAPDACLPPSTASFEQDEEPVGAESDDGLDASAVQTPLGSEDADGWIKVHSPGVAADPPAFTCTDSKISAVSAGNNVEVPDELDSMHAAQAALRGVLTPTVPVVLSNTLMYDLDD</sequence>
<dbReference type="STRING" id="109895.A0A507E1I7"/>
<dbReference type="HAMAP" id="MF_03069">
    <property type="entry name" value="Kintoun"/>
    <property type="match status" value="1"/>
</dbReference>
<feature type="compositionally biased region" description="Acidic residues" evidence="4">
    <location>
        <begin position="386"/>
        <end position="399"/>
    </location>
</feature>
<evidence type="ECO:0000256" key="1">
    <source>
        <dbReference type="ARBA" id="ARBA00022490"/>
    </source>
</evidence>
<evidence type="ECO:0000256" key="2">
    <source>
        <dbReference type="ARBA" id="ARBA00024190"/>
    </source>
</evidence>
<protein>
    <recommendedName>
        <fullName evidence="3">Protein kintoun</fullName>
    </recommendedName>
    <alternativeName>
        <fullName evidence="3">Dynein assembly factor 2, axonemal homolog</fullName>
    </alternativeName>
</protein>
<proteinExistence type="inferred from homology"/>
<dbReference type="Pfam" id="PF18201">
    <property type="entry name" value="PIH1_CS"/>
    <property type="match status" value="1"/>
</dbReference>